<accession>A0A1H3VVR3</accession>
<reference evidence="6 7" key="1">
    <citation type="submission" date="2016-10" db="EMBL/GenBank/DDBJ databases">
        <authorList>
            <person name="de Groot N.N."/>
        </authorList>
    </citation>
    <scope>NUCLEOTIDE SEQUENCE [LARGE SCALE GENOMIC DNA]</scope>
    <source>
        <strain evidence="6 7">CGMCC 1.8712</strain>
    </source>
</reference>
<dbReference type="SUPFAM" id="SSF116726">
    <property type="entry name" value="TrkA C-terminal domain-like"/>
    <property type="match status" value="1"/>
</dbReference>
<dbReference type="EMBL" id="FNQT01000001">
    <property type="protein sequence ID" value="SDZ78913.1"/>
    <property type="molecule type" value="Genomic_DNA"/>
</dbReference>
<sequence length="252" mass="27134">MDYRVDEIDKRILYYLTADARNTSAPMIADEMDVSAGTIRNRIGQLEEHGLITGYHADVDYERVEDRLVNLYICTAPVSERGRLAKRALDITGVVNVRQLMAGKRNLHITGIGTDTQSLSHIAGEISSLGLEIEEESILQWESTQPYEPFGPEDGSIGSSIADFVSLTGGAEVTEVSVGDGAEIAGKTLSEADNEGILSGDVLVVGIERDDEVLTPKGDTEILPGDIVTLFSPDQTPQSILDVFSGPTEPVA</sequence>
<dbReference type="Gene3D" id="3.30.70.1450">
    <property type="entry name" value="Regulator of K+ conductance, C-terminal domain"/>
    <property type="match status" value="1"/>
</dbReference>
<dbReference type="Pfam" id="PF13412">
    <property type="entry name" value="HTH_24"/>
    <property type="match status" value="1"/>
</dbReference>
<organism evidence="6 7">
    <name type="scientific">Haloplanus vescus</name>
    <dbReference type="NCBI Taxonomy" id="555874"/>
    <lineage>
        <taxon>Archaea</taxon>
        <taxon>Methanobacteriati</taxon>
        <taxon>Methanobacteriota</taxon>
        <taxon>Stenosarchaea group</taxon>
        <taxon>Halobacteria</taxon>
        <taxon>Halobacteriales</taxon>
        <taxon>Haloferacaceae</taxon>
        <taxon>Haloplanus</taxon>
    </lineage>
</organism>
<dbReference type="PROSITE" id="PS50956">
    <property type="entry name" value="HTH_ASNC_2"/>
    <property type="match status" value="1"/>
</dbReference>
<dbReference type="GO" id="GO:0005829">
    <property type="term" value="C:cytosol"/>
    <property type="evidence" value="ECO:0007669"/>
    <property type="project" value="TreeGrafter"/>
</dbReference>
<dbReference type="InterPro" id="IPR000485">
    <property type="entry name" value="AsnC-type_HTH_dom"/>
</dbReference>
<gene>
    <name evidence="6" type="ORF">SAMN04488065_0324</name>
</gene>
<keyword evidence="3" id="KW-0804">Transcription</keyword>
<dbReference type="InterPro" id="IPR011991">
    <property type="entry name" value="ArsR-like_HTH"/>
</dbReference>
<evidence type="ECO:0000313" key="6">
    <source>
        <dbReference type="EMBL" id="SDZ78913.1"/>
    </source>
</evidence>
<dbReference type="InterPro" id="IPR036388">
    <property type="entry name" value="WH-like_DNA-bd_sf"/>
</dbReference>
<dbReference type="STRING" id="555874.SAMN04488065_0324"/>
<dbReference type="InterPro" id="IPR036390">
    <property type="entry name" value="WH_DNA-bd_sf"/>
</dbReference>
<dbReference type="PROSITE" id="PS51202">
    <property type="entry name" value="RCK_C"/>
    <property type="match status" value="1"/>
</dbReference>
<evidence type="ECO:0000259" key="5">
    <source>
        <dbReference type="PROSITE" id="PS51202"/>
    </source>
</evidence>
<dbReference type="OrthoDB" id="6762at2157"/>
<feature type="domain" description="RCK C-terminal" evidence="5">
    <location>
        <begin position="159"/>
        <end position="246"/>
    </location>
</feature>
<evidence type="ECO:0000313" key="7">
    <source>
        <dbReference type="Proteomes" id="UP000236755"/>
    </source>
</evidence>
<dbReference type="GO" id="GO:0006813">
    <property type="term" value="P:potassium ion transport"/>
    <property type="evidence" value="ECO:0007669"/>
    <property type="project" value="InterPro"/>
</dbReference>
<evidence type="ECO:0000259" key="4">
    <source>
        <dbReference type="PROSITE" id="PS50956"/>
    </source>
</evidence>
<keyword evidence="1" id="KW-0805">Transcription regulation</keyword>
<dbReference type="GO" id="GO:0043565">
    <property type="term" value="F:sequence-specific DNA binding"/>
    <property type="evidence" value="ECO:0007669"/>
    <property type="project" value="InterPro"/>
</dbReference>
<evidence type="ECO:0000256" key="2">
    <source>
        <dbReference type="ARBA" id="ARBA00023125"/>
    </source>
</evidence>
<dbReference type="PANTHER" id="PTHR30154">
    <property type="entry name" value="LEUCINE-RESPONSIVE REGULATORY PROTEIN"/>
    <property type="match status" value="1"/>
</dbReference>
<dbReference type="PANTHER" id="PTHR30154:SF34">
    <property type="entry name" value="TRANSCRIPTIONAL REGULATOR AZLB"/>
    <property type="match status" value="1"/>
</dbReference>
<dbReference type="AlphaFoldDB" id="A0A1H3VVR3"/>
<dbReference type="Proteomes" id="UP000236755">
    <property type="component" value="Unassembled WGS sequence"/>
</dbReference>
<dbReference type="PRINTS" id="PR00033">
    <property type="entry name" value="HTHASNC"/>
</dbReference>
<dbReference type="GO" id="GO:0043200">
    <property type="term" value="P:response to amino acid"/>
    <property type="evidence" value="ECO:0007669"/>
    <property type="project" value="TreeGrafter"/>
</dbReference>
<proteinExistence type="predicted"/>
<protein>
    <submittedName>
        <fullName evidence="6">Transcriptional regulator, AsnC family</fullName>
    </submittedName>
</protein>
<keyword evidence="2" id="KW-0238">DNA-binding</keyword>
<feature type="domain" description="HTH asnC-type" evidence="4">
    <location>
        <begin position="5"/>
        <end position="72"/>
    </location>
</feature>
<dbReference type="InterPro" id="IPR006037">
    <property type="entry name" value="RCK_C"/>
</dbReference>
<dbReference type="GO" id="GO:0008324">
    <property type="term" value="F:monoatomic cation transmembrane transporter activity"/>
    <property type="evidence" value="ECO:0007669"/>
    <property type="project" value="InterPro"/>
</dbReference>
<dbReference type="CDD" id="cd00090">
    <property type="entry name" value="HTH_ARSR"/>
    <property type="match status" value="1"/>
</dbReference>
<dbReference type="InterPro" id="IPR036721">
    <property type="entry name" value="RCK_C_sf"/>
</dbReference>
<keyword evidence="7" id="KW-1185">Reference proteome</keyword>
<dbReference type="InterPro" id="IPR019888">
    <property type="entry name" value="Tscrpt_reg_AsnC-like"/>
</dbReference>
<dbReference type="Gene3D" id="1.10.10.10">
    <property type="entry name" value="Winged helix-like DNA-binding domain superfamily/Winged helix DNA-binding domain"/>
    <property type="match status" value="1"/>
</dbReference>
<dbReference type="SMART" id="SM00344">
    <property type="entry name" value="HTH_ASNC"/>
    <property type="match status" value="1"/>
</dbReference>
<evidence type="ECO:0000256" key="3">
    <source>
        <dbReference type="ARBA" id="ARBA00023163"/>
    </source>
</evidence>
<evidence type="ECO:0000256" key="1">
    <source>
        <dbReference type="ARBA" id="ARBA00023015"/>
    </source>
</evidence>
<name>A0A1H3VVR3_9EURY</name>
<dbReference type="RefSeq" id="WP_092630430.1">
    <property type="nucleotide sequence ID" value="NZ_FNQT01000001.1"/>
</dbReference>
<dbReference type="SUPFAM" id="SSF46785">
    <property type="entry name" value="Winged helix' DNA-binding domain"/>
    <property type="match status" value="1"/>
</dbReference>
<dbReference type="Pfam" id="PF02080">
    <property type="entry name" value="TrkA_C"/>
    <property type="match status" value="1"/>
</dbReference>